<reference evidence="1" key="2">
    <citation type="submission" date="2021-04" db="EMBL/GenBank/DDBJ databases">
        <title>Isolation and genomic analysis of the ibuprofen-degrading bacterium Sphingomonas strain MPO218.</title>
        <authorList>
            <person name="Aulestia M."/>
            <person name="Flores A."/>
            <person name="Mangas E.L."/>
            <person name="Perez-Pulido A.J."/>
            <person name="Santero E."/>
            <person name="Camacho E.M."/>
        </authorList>
    </citation>
    <scope>NUCLEOTIDE SEQUENCE</scope>
    <source>
        <strain evidence="1">MPO218</strain>
    </source>
</reference>
<reference evidence="1" key="1">
    <citation type="submission" date="2020-07" db="EMBL/GenBank/DDBJ databases">
        <authorList>
            <person name="Camacho E."/>
        </authorList>
    </citation>
    <scope>NUCLEOTIDE SEQUENCE</scope>
    <source>
        <strain evidence="1">MPO218</strain>
    </source>
</reference>
<evidence type="ECO:0000313" key="2">
    <source>
        <dbReference type="Proteomes" id="UP000664914"/>
    </source>
</evidence>
<name>A0A975HFJ7_9SPHN</name>
<dbReference type="RefSeq" id="WP_208632997.1">
    <property type="nucleotide sequence ID" value="NZ_CP059319.1"/>
</dbReference>
<gene>
    <name evidence="1" type="ORF">HRJ34_00070</name>
</gene>
<sequence length="92" mass="9476">MVERTPRIPASADSMAAKLEGADHFSDLIDVIDTATAALCAAQTVLNAIDELNLGLGGSHYDTLCTLCNIGEHRIAAALAELRAIPTGSAAV</sequence>
<proteinExistence type="predicted"/>
<evidence type="ECO:0000313" key="1">
    <source>
        <dbReference type="EMBL" id="QTH21974.1"/>
    </source>
</evidence>
<accession>A0A975HFJ7</accession>
<dbReference type="EMBL" id="CP059319">
    <property type="protein sequence ID" value="QTH21974.1"/>
    <property type="molecule type" value="Genomic_DNA"/>
</dbReference>
<dbReference type="Proteomes" id="UP000664914">
    <property type="component" value="Chromosome"/>
</dbReference>
<protein>
    <submittedName>
        <fullName evidence="1">Uncharacterized protein</fullName>
    </submittedName>
</protein>
<dbReference type="AlphaFoldDB" id="A0A975HFJ7"/>
<organism evidence="1 2">
    <name type="scientific">Rhizorhabdus wittichii</name>
    <dbReference type="NCBI Taxonomy" id="160791"/>
    <lineage>
        <taxon>Bacteria</taxon>
        <taxon>Pseudomonadati</taxon>
        <taxon>Pseudomonadota</taxon>
        <taxon>Alphaproteobacteria</taxon>
        <taxon>Sphingomonadales</taxon>
        <taxon>Sphingomonadaceae</taxon>
        <taxon>Rhizorhabdus</taxon>
    </lineage>
</organism>